<dbReference type="GO" id="GO:0032259">
    <property type="term" value="P:methylation"/>
    <property type="evidence" value="ECO:0007669"/>
    <property type="project" value="UniProtKB-KW"/>
</dbReference>
<dbReference type="InterPro" id="IPR029063">
    <property type="entry name" value="SAM-dependent_MTases_sf"/>
</dbReference>
<dbReference type="Gene3D" id="3.40.50.150">
    <property type="entry name" value="Vaccinia Virus protein VP39"/>
    <property type="match status" value="1"/>
</dbReference>
<protein>
    <submittedName>
        <fullName evidence="3">Methyltransferase domain-containing protein</fullName>
    </submittedName>
</protein>
<dbReference type="RefSeq" id="WP_197563774.1">
    <property type="nucleotide sequence ID" value="NZ_JAVSKO010000001.1"/>
</dbReference>
<evidence type="ECO:0000313" key="4">
    <source>
        <dbReference type="Proteomes" id="UP001251948"/>
    </source>
</evidence>
<proteinExistence type="predicted"/>
<keyword evidence="1" id="KW-0808">Transferase</keyword>
<accession>A0AAJ2MSI4</accession>
<dbReference type="AlphaFoldDB" id="A0AAJ2MSI4"/>
<dbReference type="InterPro" id="IPR013216">
    <property type="entry name" value="Methyltransf_11"/>
</dbReference>
<sequence>MVTERTFDIGRFSNDVRDAFGFGYYLCIGRDAKEIAAALRGNLLDAIDEPVEGKVPHAVVLDLRGAMDEVLANLPELYADRVRYILVIHDIQEQAEAALREREALERRVITVGYRKAAAYYDVNPYASLNVAQGCFVAPFERVPDDALKSFNLEVLDEERLLHTDMLRETGRRSDAHCVRYRYAAEYIRPGDRVLDVACGLGYGSRMLFETTLAGSVLGVDLSDFGIEYARAHYALPGKVQYAVGDAESLTGIADASIDFIAAFETIEHVPHPDRYLRELKRVLAPGGRVMLCAPNDWTDETGRDPNPFHLHVYTWDKLRAEVSSTFLLEKAFIQVAGGAMKCHFSPRSWREVDVNKPEYEEAEWVVFLGMKDPTEPGGAVFKETAWEIPSSSRFNVSAFARDYLNPWLVKAMVAIGQRSTNPNLLARFRRKVFASAPPQSVDSGAALCGLVYEQIESGKRDEREALKRAVDRYLEGKLTNPHQRRWRVSIAYAWGFSEFLQSNMAEAEHYLTVCSEIDPVPYSPILGNKTLDALFLRAVIHAGRNEFDQVRGLLYRSISLVRRLSTGGPKNSWLAAWLNVIGAEHAPLPFGLAEMALLFDKSARAAYMLAVVGTAAERPGAFARESRGFLERQIDHLKAELRAVHSGNSAKTLEAMDLNAGMQRLQAHADALASQVIERNQRNDELAAEIMRQNARAEELAGEVIREHSRVEELAGKIVELDSHSQNLAREMQSEIASRDRIIAMLETQLRKR</sequence>
<comment type="caution">
    <text evidence="3">The sequence shown here is derived from an EMBL/GenBank/DDBJ whole genome shotgun (WGS) entry which is preliminary data.</text>
</comment>
<dbReference type="PANTHER" id="PTHR43861:SF3">
    <property type="entry name" value="PUTATIVE (AFU_ORTHOLOGUE AFUA_2G14390)-RELATED"/>
    <property type="match status" value="1"/>
</dbReference>
<dbReference type="SUPFAM" id="SSF53335">
    <property type="entry name" value="S-adenosyl-L-methionine-dependent methyltransferases"/>
    <property type="match status" value="1"/>
</dbReference>
<feature type="domain" description="Methyltransferase type 11" evidence="2">
    <location>
        <begin position="195"/>
        <end position="291"/>
    </location>
</feature>
<organism evidence="3 4">
    <name type="scientific">Stenotrophomonas maltophilia</name>
    <name type="common">Pseudomonas maltophilia</name>
    <name type="synonym">Xanthomonas maltophilia</name>
    <dbReference type="NCBI Taxonomy" id="40324"/>
    <lineage>
        <taxon>Bacteria</taxon>
        <taxon>Pseudomonadati</taxon>
        <taxon>Pseudomonadota</taxon>
        <taxon>Gammaproteobacteria</taxon>
        <taxon>Lysobacterales</taxon>
        <taxon>Lysobacteraceae</taxon>
        <taxon>Stenotrophomonas</taxon>
        <taxon>Stenotrophomonas maltophilia group</taxon>
    </lineage>
</organism>
<name>A0AAJ2MSI4_STEMA</name>
<dbReference type="EMBL" id="JAVSKO010000001">
    <property type="protein sequence ID" value="MDT3466485.1"/>
    <property type="molecule type" value="Genomic_DNA"/>
</dbReference>
<gene>
    <name evidence="3" type="ORF">ROV92_00430</name>
</gene>
<dbReference type="CDD" id="cd02440">
    <property type="entry name" value="AdoMet_MTases"/>
    <property type="match status" value="1"/>
</dbReference>
<evidence type="ECO:0000313" key="3">
    <source>
        <dbReference type="EMBL" id="MDT3466485.1"/>
    </source>
</evidence>
<dbReference type="GO" id="GO:0008757">
    <property type="term" value="F:S-adenosylmethionine-dependent methyltransferase activity"/>
    <property type="evidence" value="ECO:0007669"/>
    <property type="project" value="InterPro"/>
</dbReference>
<evidence type="ECO:0000256" key="1">
    <source>
        <dbReference type="ARBA" id="ARBA00022679"/>
    </source>
</evidence>
<dbReference type="Proteomes" id="UP001251948">
    <property type="component" value="Unassembled WGS sequence"/>
</dbReference>
<evidence type="ECO:0000259" key="2">
    <source>
        <dbReference type="Pfam" id="PF08241"/>
    </source>
</evidence>
<dbReference type="Pfam" id="PF08241">
    <property type="entry name" value="Methyltransf_11"/>
    <property type="match status" value="1"/>
</dbReference>
<dbReference type="PANTHER" id="PTHR43861">
    <property type="entry name" value="TRANS-ACONITATE 2-METHYLTRANSFERASE-RELATED"/>
    <property type="match status" value="1"/>
</dbReference>
<keyword evidence="3" id="KW-0489">Methyltransferase</keyword>
<reference evidence="3" key="1">
    <citation type="submission" date="2023-07" db="EMBL/GenBank/DDBJ databases">
        <title>Comparative genomics of clinical Stenotrophomonas maltophilia isolates reveals regions of diversity which correlate with colonization and persistence in vivo.</title>
        <authorList>
            <person name="Mcdaniel M.S."/>
            <person name="Swords W.E."/>
            <person name="Sumpter N.A."/>
            <person name="Lindgren N.R."/>
            <person name="Billiot C.E."/>
        </authorList>
    </citation>
    <scope>NUCLEOTIDE SEQUENCE</scope>
    <source>
        <strain evidence="3">Ism4</strain>
    </source>
</reference>